<evidence type="ECO:0000313" key="2">
    <source>
        <dbReference type="Proteomes" id="UP000095285"/>
    </source>
</evidence>
<accession>A0A1I7VRL7</accession>
<dbReference type="InterPro" id="IPR002601">
    <property type="entry name" value="C6_domain"/>
</dbReference>
<organism evidence="2 3">
    <name type="scientific">Loa loa</name>
    <name type="common">Eye worm</name>
    <name type="synonym">Filaria loa</name>
    <dbReference type="NCBI Taxonomy" id="7209"/>
    <lineage>
        <taxon>Eukaryota</taxon>
        <taxon>Metazoa</taxon>
        <taxon>Ecdysozoa</taxon>
        <taxon>Nematoda</taxon>
        <taxon>Chromadorea</taxon>
        <taxon>Rhabditida</taxon>
        <taxon>Spirurina</taxon>
        <taxon>Spiruromorpha</taxon>
        <taxon>Filarioidea</taxon>
        <taxon>Onchocercidae</taxon>
        <taxon>Loa</taxon>
    </lineage>
</organism>
<evidence type="ECO:0000259" key="1">
    <source>
        <dbReference type="Pfam" id="PF01681"/>
    </source>
</evidence>
<name>A0A1I7VRL7_LOALO</name>
<keyword evidence="2" id="KW-1185">Reference proteome</keyword>
<sequence length="393" mass="42623">MNDSSFKSTKHKLNDKVVEICAACDNIPAIGVAYLDHGESNGQMAIIYGADPLGCRTANLICDAGPLIKQTAIIYANGIKTSSLAMSPIGTIQLTLTCDENIRWKAPKTKSNIWNVTCLLRDHPIPTTPSPPVTTPKPCSTCGNIKTARVKNPSLTEGDGKLIIEYMQNEFGCRVAKIVCSAYDEFSESIIYFNEMKDVPVVSNANGAAVISLVCSDNLRFRADGSRVNIETVTCLARDIIPTVITTPATTKLVTTTPAPTTIVTVPVLTTTEIVPPPCATCENLKTKQIMKLQPNEINGALKLEYSKQPDGCRAVNVVCGDVKEGTIARIYFNEQTALPFISDITGQATVELICGSNSRWRAFESKINVASVSCVVISKQISHFWYNKVKVQ</sequence>
<dbReference type="PANTHER" id="PTHR36517:SF1">
    <property type="entry name" value="C6 DOMAIN-CONTAINING PROTEIN-RELATED"/>
    <property type="match status" value="1"/>
</dbReference>
<dbReference type="WBParaSite" id="EN70_5515">
    <property type="protein sequence ID" value="EN70_5515"/>
    <property type="gene ID" value="EN70_5515"/>
</dbReference>
<dbReference type="STRING" id="7209.A0A1I7VRL7"/>
<evidence type="ECO:0000313" key="3">
    <source>
        <dbReference type="WBParaSite" id="EN70_5515"/>
    </source>
</evidence>
<dbReference type="Pfam" id="PF01681">
    <property type="entry name" value="C6"/>
    <property type="match status" value="1"/>
</dbReference>
<reference evidence="2" key="1">
    <citation type="submission" date="2012-04" db="EMBL/GenBank/DDBJ databases">
        <title>The Genome Sequence of Loa loa.</title>
        <authorList>
            <consortium name="The Broad Institute Genome Sequencing Platform"/>
            <consortium name="Broad Institute Genome Sequencing Center for Infectious Disease"/>
            <person name="Nutman T.B."/>
            <person name="Fink D.L."/>
            <person name="Russ C."/>
            <person name="Young S."/>
            <person name="Zeng Q."/>
            <person name="Gargeya S."/>
            <person name="Alvarado L."/>
            <person name="Berlin A."/>
            <person name="Chapman S.B."/>
            <person name="Chen Z."/>
            <person name="Freedman E."/>
            <person name="Gellesch M."/>
            <person name="Goldberg J."/>
            <person name="Griggs A."/>
            <person name="Gujja S."/>
            <person name="Heilman E.R."/>
            <person name="Heiman D."/>
            <person name="Howarth C."/>
            <person name="Mehta T."/>
            <person name="Neiman D."/>
            <person name="Pearson M."/>
            <person name="Roberts A."/>
            <person name="Saif S."/>
            <person name="Shea T."/>
            <person name="Shenoy N."/>
            <person name="Sisk P."/>
            <person name="Stolte C."/>
            <person name="Sykes S."/>
            <person name="White J."/>
            <person name="Yandava C."/>
            <person name="Haas B."/>
            <person name="Henn M.R."/>
            <person name="Nusbaum C."/>
            <person name="Birren B."/>
        </authorList>
    </citation>
    <scope>NUCLEOTIDE SEQUENCE [LARGE SCALE GENOMIC DNA]</scope>
</reference>
<reference evidence="3" key="2">
    <citation type="submission" date="2016-11" db="UniProtKB">
        <authorList>
            <consortium name="WormBaseParasite"/>
        </authorList>
    </citation>
    <scope>IDENTIFICATION</scope>
</reference>
<dbReference type="Proteomes" id="UP000095285">
    <property type="component" value="Unassembled WGS sequence"/>
</dbReference>
<dbReference type="AlphaFoldDB" id="A0A1I7VRL7"/>
<protein>
    <submittedName>
        <fullName evidence="3">C6 domain-containing protein</fullName>
    </submittedName>
</protein>
<feature type="domain" description="C6" evidence="1">
    <location>
        <begin position="282"/>
        <end position="375"/>
    </location>
</feature>
<dbReference type="PANTHER" id="PTHR36517">
    <property type="entry name" value="PROTEIN CBG25732"/>
    <property type="match status" value="1"/>
</dbReference>
<proteinExistence type="predicted"/>